<gene>
    <name evidence="3" type="ORF">P7H59_01530</name>
</gene>
<reference evidence="3 4" key="1">
    <citation type="submission" date="2023-03" db="EMBL/GenBank/DDBJ databases">
        <authorList>
            <person name="Shen W."/>
            <person name="Cai J."/>
        </authorList>
    </citation>
    <scope>NUCLEOTIDE SEQUENCE [LARGE SCALE GENOMIC DNA]</scope>
    <source>
        <strain evidence="3 4">B101</strain>
    </source>
</reference>
<feature type="domain" description="ABC-type glycine betaine transport system substrate-binding" evidence="2">
    <location>
        <begin position="28"/>
        <end position="294"/>
    </location>
</feature>
<comment type="caution">
    <text evidence="3">The sequence shown here is derived from an EMBL/GenBank/DDBJ whole genome shotgun (WGS) entry which is preliminary data.</text>
</comment>
<proteinExistence type="predicted"/>
<dbReference type="Pfam" id="PF04069">
    <property type="entry name" value="OpuAC"/>
    <property type="match status" value="1"/>
</dbReference>
<name>A0ABU3FNA6_9ENTE</name>
<evidence type="ECO:0000313" key="4">
    <source>
        <dbReference type="Proteomes" id="UP001265301"/>
    </source>
</evidence>
<sequence length="302" mass="34437">MKKRNILLAAMLLLFGSFIAKNLSAKDDTITVAGGVTSESQILGNIVVELLQHSTDKNIVYLNNLGSANLMHEAMLRGDLNIAPTRYTGTDLIGTLGLPLETDPDQALKIVQYEFDKRFGFDWFPSYGFSNQFTFMVTQETSKKYHLKKVSDLQKCADKMRLGSDQTWYKREGDGYKGYTEAYDTKFQRVYPMQVGLLYDALVADELDVILGYSTDGRVGSYDLVMLEDDRHFFPPYTASIVVSGETLKQYPEIKPILLKLHDTIDTETMQRLNYESDNELLEPQIIARKFLEQHHYFEEGS</sequence>
<dbReference type="InterPro" id="IPR007210">
    <property type="entry name" value="ABC_Gly_betaine_transp_sub-bd"/>
</dbReference>
<feature type="chain" id="PRO_5045056725" evidence="1">
    <location>
        <begin position="21"/>
        <end position="302"/>
    </location>
</feature>
<dbReference type="EMBL" id="JARQBN010000001">
    <property type="protein sequence ID" value="MDT2827128.1"/>
    <property type="molecule type" value="Genomic_DNA"/>
</dbReference>
<keyword evidence="1" id="KW-0732">Signal</keyword>
<keyword evidence="4" id="KW-1185">Reference proteome</keyword>
<dbReference type="RefSeq" id="WP_311818356.1">
    <property type="nucleotide sequence ID" value="NZ_JARQBN010000001.1"/>
</dbReference>
<dbReference type="Proteomes" id="UP001265301">
    <property type="component" value="Unassembled WGS sequence"/>
</dbReference>
<dbReference type="CDD" id="cd13608">
    <property type="entry name" value="PBP2_OpuCC_like"/>
    <property type="match status" value="1"/>
</dbReference>
<accession>A0ABU3FNA6</accession>
<evidence type="ECO:0000313" key="3">
    <source>
        <dbReference type="EMBL" id="MDT2827128.1"/>
    </source>
</evidence>
<protein>
    <submittedName>
        <fullName evidence="3">Osmoprotectant ABC transporter substrate-binding protein</fullName>
    </submittedName>
</protein>
<dbReference type="Gene3D" id="3.40.190.10">
    <property type="entry name" value="Periplasmic binding protein-like II"/>
    <property type="match status" value="1"/>
</dbReference>
<organism evidence="3 4">
    <name type="scientific">Enterococcus viikkiensis</name>
    <dbReference type="NCBI Taxonomy" id="930854"/>
    <lineage>
        <taxon>Bacteria</taxon>
        <taxon>Bacillati</taxon>
        <taxon>Bacillota</taxon>
        <taxon>Bacilli</taxon>
        <taxon>Lactobacillales</taxon>
        <taxon>Enterococcaceae</taxon>
        <taxon>Enterococcus</taxon>
    </lineage>
</organism>
<dbReference type="Gene3D" id="3.40.190.120">
    <property type="entry name" value="Osmoprotection protein (prox), domain 2"/>
    <property type="match status" value="1"/>
</dbReference>
<feature type="signal peptide" evidence="1">
    <location>
        <begin position="1"/>
        <end position="20"/>
    </location>
</feature>
<dbReference type="SUPFAM" id="SSF53850">
    <property type="entry name" value="Periplasmic binding protein-like II"/>
    <property type="match status" value="1"/>
</dbReference>
<evidence type="ECO:0000259" key="2">
    <source>
        <dbReference type="Pfam" id="PF04069"/>
    </source>
</evidence>
<evidence type="ECO:0000256" key="1">
    <source>
        <dbReference type="SAM" id="SignalP"/>
    </source>
</evidence>